<comment type="subcellular location">
    <subcellularLocation>
        <location evidence="1 12">Golgi apparatus</location>
        <location evidence="1 12">Golgi stack membrane</location>
        <topology evidence="1 12">Single-pass type II membrane protein</topology>
    </subcellularLocation>
</comment>
<dbReference type="EMBL" id="CAKKLH010000310">
    <property type="protein sequence ID" value="CAH0111097.1"/>
    <property type="molecule type" value="Genomic_DNA"/>
</dbReference>
<dbReference type="Proteomes" id="UP000789390">
    <property type="component" value="Unassembled WGS sequence"/>
</dbReference>
<dbReference type="Pfam" id="PF00852">
    <property type="entry name" value="Glyco_transf_10"/>
    <property type="match status" value="1"/>
</dbReference>
<dbReference type="GO" id="GO:0008417">
    <property type="term" value="F:fucosyltransferase activity"/>
    <property type="evidence" value="ECO:0007669"/>
    <property type="project" value="InterPro"/>
</dbReference>
<dbReference type="InterPro" id="IPR031481">
    <property type="entry name" value="Glyco_tran_10_N"/>
</dbReference>
<accession>A0A8J2S5M2</accession>
<evidence type="ECO:0000256" key="7">
    <source>
        <dbReference type="ARBA" id="ARBA00022968"/>
    </source>
</evidence>
<dbReference type="OrthoDB" id="427096at2759"/>
<evidence type="ECO:0000256" key="2">
    <source>
        <dbReference type="ARBA" id="ARBA00004922"/>
    </source>
</evidence>
<evidence type="ECO:0000256" key="6">
    <source>
        <dbReference type="ARBA" id="ARBA00022692"/>
    </source>
</evidence>
<evidence type="ECO:0000256" key="5">
    <source>
        <dbReference type="ARBA" id="ARBA00022679"/>
    </source>
</evidence>
<reference evidence="15" key="1">
    <citation type="submission" date="2021-11" db="EMBL/GenBank/DDBJ databases">
        <authorList>
            <person name="Schell T."/>
        </authorList>
    </citation>
    <scope>NUCLEOTIDE SEQUENCE</scope>
    <source>
        <strain evidence="15">M5</strain>
    </source>
</reference>
<keyword evidence="11" id="KW-0325">Glycoprotein</keyword>
<dbReference type="GO" id="GO:0032580">
    <property type="term" value="C:Golgi cisterna membrane"/>
    <property type="evidence" value="ECO:0007669"/>
    <property type="project" value="UniProtKB-SubCell"/>
</dbReference>
<evidence type="ECO:0000313" key="16">
    <source>
        <dbReference type="Proteomes" id="UP000789390"/>
    </source>
</evidence>
<keyword evidence="6 12" id="KW-0812">Transmembrane</keyword>
<dbReference type="Pfam" id="PF17039">
    <property type="entry name" value="Glyco_tran_10_N"/>
    <property type="match status" value="1"/>
</dbReference>
<dbReference type="UniPathway" id="UPA00378"/>
<name>A0A8J2S5M2_9CRUS</name>
<keyword evidence="16" id="KW-1185">Reference proteome</keyword>
<dbReference type="PANTHER" id="PTHR48438:SF1">
    <property type="entry name" value="ALPHA-(1,3)-FUCOSYLTRANSFERASE C-RELATED"/>
    <property type="match status" value="1"/>
</dbReference>
<keyword evidence="9 12" id="KW-0333">Golgi apparatus</keyword>
<dbReference type="InterPro" id="IPR038577">
    <property type="entry name" value="GT10-like_C_sf"/>
</dbReference>
<evidence type="ECO:0000259" key="13">
    <source>
        <dbReference type="Pfam" id="PF00852"/>
    </source>
</evidence>
<comment type="pathway">
    <text evidence="2">Protein modification; protein glycosylation.</text>
</comment>
<dbReference type="EC" id="2.4.1.-" evidence="12"/>
<dbReference type="AlphaFoldDB" id="A0A8J2S5M2"/>
<gene>
    <name evidence="15" type="ORF">DGAL_LOCUS14707</name>
</gene>
<sequence>MVHHRLHLKTLCLFAVGFFLLSATFVFWNDANSAQLAFNQLEPVSIQRSTTEYVDADEIETTTTIIHPTTEKQPPKIVLYWNTYFNQTNMAFGFGRQPFIDAGCPINNCFATNDRSLFNQSDGVIIHAGDYLEHDLPTYRFPHQRFIFKNFETLPGGSRLPCFSRPHFYNWTMTFRRDSDIYNGRPYGALRRQNISEIIDQLPPKLNTGQLPSKPEDLFNQKYPEFANRTKLIAWFNSHCPTHSQREDYVKKLAEFIPVDIYGKCGPLECLPRNDPRCDARVLVNYRFYLAAENSLCPDYVTEKFYRALMNDIVPVVFGGADYTQYAPPNSYINIADFKSPKDLAEYLLLLSKNDALYSKYFDWKKDYEVINRPLNGWCDLCAKLNDPSSPKKSYSNVGTWWYDLVPCLAGSSYLNSIQSPTI</sequence>
<keyword evidence="8" id="KW-1133">Transmembrane helix</keyword>
<dbReference type="SUPFAM" id="SSF53756">
    <property type="entry name" value="UDP-Glycosyltransferase/glycogen phosphorylase"/>
    <property type="match status" value="1"/>
</dbReference>
<keyword evidence="5 12" id="KW-0808">Transferase</keyword>
<evidence type="ECO:0000256" key="3">
    <source>
        <dbReference type="ARBA" id="ARBA00008919"/>
    </source>
</evidence>
<dbReference type="InterPro" id="IPR055270">
    <property type="entry name" value="Glyco_tran_10_C"/>
</dbReference>
<dbReference type="FunFam" id="3.40.50.11660:FF:000012">
    <property type="entry name" value="Uncharacterized protein"/>
    <property type="match status" value="1"/>
</dbReference>
<keyword evidence="7" id="KW-0735">Signal-anchor</keyword>
<evidence type="ECO:0000256" key="4">
    <source>
        <dbReference type="ARBA" id="ARBA00022676"/>
    </source>
</evidence>
<comment type="caution">
    <text evidence="15">The sequence shown here is derived from an EMBL/GenBank/DDBJ whole genome shotgun (WGS) entry which is preliminary data.</text>
</comment>
<comment type="similarity">
    <text evidence="3 12">Belongs to the glycosyltransferase 10 family.</text>
</comment>
<evidence type="ECO:0000256" key="12">
    <source>
        <dbReference type="RuleBase" id="RU003832"/>
    </source>
</evidence>
<feature type="domain" description="Fucosyltransferase N-terminal" evidence="14">
    <location>
        <begin position="75"/>
        <end position="183"/>
    </location>
</feature>
<organism evidence="15 16">
    <name type="scientific">Daphnia galeata</name>
    <dbReference type="NCBI Taxonomy" id="27404"/>
    <lineage>
        <taxon>Eukaryota</taxon>
        <taxon>Metazoa</taxon>
        <taxon>Ecdysozoa</taxon>
        <taxon>Arthropoda</taxon>
        <taxon>Crustacea</taxon>
        <taxon>Branchiopoda</taxon>
        <taxon>Diplostraca</taxon>
        <taxon>Cladocera</taxon>
        <taxon>Anomopoda</taxon>
        <taxon>Daphniidae</taxon>
        <taxon>Daphnia</taxon>
    </lineage>
</organism>
<evidence type="ECO:0000256" key="10">
    <source>
        <dbReference type="ARBA" id="ARBA00023136"/>
    </source>
</evidence>
<keyword evidence="10" id="KW-0472">Membrane</keyword>
<evidence type="ECO:0000259" key="14">
    <source>
        <dbReference type="Pfam" id="PF17039"/>
    </source>
</evidence>
<evidence type="ECO:0000256" key="8">
    <source>
        <dbReference type="ARBA" id="ARBA00022989"/>
    </source>
</evidence>
<evidence type="ECO:0000256" key="1">
    <source>
        <dbReference type="ARBA" id="ARBA00004447"/>
    </source>
</evidence>
<evidence type="ECO:0000313" key="15">
    <source>
        <dbReference type="EMBL" id="CAH0111097.1"/>
    </source>
</evidence>
<dbReference type="InterPro" id="IPR001503">
    <property type="entry name" value="Glyco_trans_10"/>
</dbReference>
<feature type="domain" description="Fucosyltransferase C-terminal" evidence="13">
    <location>
        <begin position="227"/>
        <end position="401"/>
    </location>
</feature>
<evidence type="ECO:0000256" key="11">
    <source>
        <dbReference type="ARBA" id="ARBA00023180"/>
    </source>
</evidence>
<protein>
    <recommendedName>
        <fullName evidence="12">Fucosyltransferase</fullName>
        <ecNumber evidence="12">2.4.1.-</ecNumber>
    </recommendedName>
</protein>
<evidence type="ECO:0000256" key="9">
    <source>
        <dbReference type="ARBA" id="ARBA00023034"/>
    </source>
</evidence>
<keyword evidence="4 12" id="KW-0328">Glycosyltransferase</keyword>
<proteinExistence type="inferred from homology"/>
<dbReference type="Gene3D" id="3.40.50.11660">
    <property type="entry name" value="Glycosyl transferase family 10, C-terminal domain"/>
    <property type="match status" value="1"/>
</dbReference>
<dbReference type="PANTHER" id="PTHR48438">
    <property type="entry name" value="ALPHA-(1,3)-FUCOSYLTRANSFERASE C-RELATED"/>
    <property type="match status" value="1"/>
</dbReference>